<evidence type="ECO:0000313" key="2">
    <source>
        <dbReference type="EMBL" id="GLZ76415.1"/>
    </source>
</evidence>
<accession>A0A9W6W983</accession>
<keyword evidence="3" id="KW-1185">Reference proteome</keyword>
<organism evidence="2 3">
    <name type="scientific">Actinorhabdospora filicis</name>
    <dbReference type="NCBI Taxonomy" id="1785913"/>
    <lineage>
        <taxon>Bacteria</taxon>
        <taxon>Bacillati</taxon>
        <taxon>Actinomycetota</taxon>
        <taxon>Actinomycetes</taxon>
        <taxon>Micromonosporales</taxon>
        <taxon>Micromonosporaceae</taxon>
        <taxon>Actinorhabdospora</taxon>
    </lineage>
</organism>
<dbReference type="AlphaFoldDB" id="A0A9W6W983"/>
<evidence type="ECO:0000256" key="1">
    <source>
        <dbReference type="SAM" id="MobiDB-lite"/>
    </source>
</evidence>
<feature type="compositionally biased region" description="Gly residues" evidence="1">
    <location>
        <begin position="10"/>
        <end position="24"/>
    </location>
</feature>
<evidence type="ECO:0000313" key="3">
    <source>
        <dbReference type="Proteomes" id="UP001165079"/>
    </source>
</evidence>
<dbReference type="EMBL" id="BSTX01000001">
    <property type="protein sequence ID" value="GLZ76415.1"/>
    <property type="molecule type" value="Genomic_DNA"/>
</dbReference>
<feature type="region of interest" description="Disordered" evidence="1">
    <location>
        <begin position="1"/>
        <end position="24"/>
    </location>
</feature>
<dbReference type="Proteomes" id="UP001165079">
    <property type="component" value="Unassembled WGS sequence"/>
</dbReference>
<comment type="caution">
    <text evidence="2">The sequence shown here is derived from an EMBL/GenBank/DDBJ whole genome shotgun (WGS) entry which is preliminary data.</text>
</comment>
<protein>
    <submittedName>
        <fullName evidence="2">Uncharacterized protein</fullName>
    </submittedName>
</protein>
<reference evidence="2" key="1">
    <citation type="submission" date="2023-03" db="EMBL/GenBank/DDBJ databases">
        <title>Actinorhabdospora filicis NBRC 111898.</title>
        <authorList>
            <person name="Ichikawa N."/>
            <person name="Sato H."/>
            <person name="Tonouchi N."/>
        </authorList>
    </citation>
    <scope>NUCLEOTIDE SEQUENCE</scope>
    <source>
        <strain evidence="2">NBRC 111898</strain>
    </source>
</reference>
<name>A0A9W6W983_9ACTN</name>
<gene>
    <name evidence="2" type="ORF">Afil01_12220</name>
</gene>
<proteinExistence type="predicted"/>
<sequence length="59" mass="5896">MFCPTAGEVTFGGGQPPGGTGGGGGVTGWFPCVGGVSEWDTVVFRAWHGDARAGVGKRL</sequence>